<accession>A0A5P2D002</accession>
<dbReference type="OrthoDB" id="4313158at2"/>
<dbReference type="Proteomes" id="UP000325211">
    <property type="component" value="Chromosome"/>
</dbReference>
<dbReference type="EMBL" id="CP029190">
    <property type="protein sequence ID" value="QES48476.1"/>
    <property type="molecule type" value="Genomic_DNA"/>
</dbReference>
<sequence>MSFDEEWSTARAAAAANVGTRLNQLPADPGGAGGGNEDLLLNQDHIGAIGHDAHVLHSRLSRDGAHAKTATAEAGTQLKGEAFASGAALLTAQERWDSQLKTLLAGCAHISNSLNYSVNSMGKQDAQIHAAFTQSKVDEYLK</sequence>
<evidence type="ECO:0000313" key="2">
    <source>
        <dbReference type="Proteomes" id="UP000325211"/>
    </source>
</evidence>
<dbReference type="AlphaFoldDB" id="A0A5P2D002"/>
<evidence type="ECO:0008006" key="3">
    <source>
        <dbReference type="Google" id="ProtNLM"/>
    </source>
</evidence>
<name>A0A5P2D002_STRVZ</name>
<proteinExistence type="predicted"/>
<reference evidence="1 2" key="1">
    <citation type="submission" date="2018-05" db="EMBL/GenBank/DDBJ databases">
        <title>Streptomyces venezuelae.</title>
        <authorList>
            <person name="Kim W."/>
            <person name="Lee N."/>
            <person name="Cho B.-K."/>
        </authorList>
    </citation>
    <scope>NUCLEOTIDE SEQUENCE [LARGE SCALE GENOMIC DNA]</scope>
    <source>
        <strain evidence="1 2">ATCC 21782</strain>
    </source>
</reference>
<organism evidence="1 2">
    <name type="scientific">Streptomyces venezuelae</name>
    <dbReference type="NCBI Taxonomy" id="54571"/>
    <lineage>
        <taxon>Bacteria</taxon>
        <taxon>Bacillati</taxon>
        <taxon>Actinomycetota</taxon>
        <taxon>Actinomycetes</taxon>
        <taxon>Kitasatosporales</taxon>
        <taxon>Streptomycetaceae</taxon>
        <taxon>Streptomyces</taxon>
    </lineage>
</organism>
<gene>
    <name evidence="1" type="ORF">DEJ50_12260</name>
</gene>
<dbReference type="RefSeq" id="WP_150207829.1">
    <property type="nucleotide sequence ID" value="NZ_CP029190.1"/>
</dbReference>
<protein>
    <recommendedName>
        <fullName evidence="3">AG1 protein</fullName>
    </recommendedName>
</protein>
<evidence type="ECO:0000313" key="1">
    <source>
        <dbReference type="EMBL" id="QES48476.1"/>
    </source>
</evidence>